<feature type="domain" description="Electron transfer flavoprotein alpha/beta-subunit N-terminal" evidence="2">
    <location>
        <begin position="22"/>
        <end position="212"/>
    </location>
</feature>
<keyword evidence="1" id="KW-0813">Transport</keyword>
<dbReference type="PIRSF" id="PIRSF000090">
    <property type="entry name" value="Beta-ETF"/>
    <property type="match status" value="1"/>
</dbReference>
<dbReference type="InterPro" id="IPR012255">
    <property type="entry name" value="ETF_b"/>
</dbReference>
<dbReference type="Proteomes" id="UP000235731">
    <property type="component" value="Unassembled WGS sequence"/>
</dbReference>
<sequence length="262" mass="29180">MRIIVSIKGVPKLETVKVDPETHTLRRESAELMLNPFDRSALEIAARLKEKYHAEVIAISMGPPNVIPLLREAYSICADRIILLSDRAFAGADTLATSRVLAQAIKKLAPFDLVLMGLKSADGETAQVPPETAALLGIPSITNVKDLFFEDKKIIALRETEYGLEELEAEPPIVASLYPKLDYFRPPSFKRLLEVKNRELEIWSAKDLELSIEKLGLSGSPTRVSGVFEKKFADKGEIWEGEPEELAKRLITLLKEKGFLKA</sequence>
<evidence type="ECO:0000313" key="3">
    <source>
        <dbReference type="EMBL" id="PMP62425.1"/>
    </source>
</evidence>
<name>A0A2N7PJ48_9BACT</name>
<dbReference type="PANTHER" id="PTHR21294:SF17">
    <property type="entry name" value="PROTEIN FIXA"/>
    <property type="match status" value="1"/>
</dbReference>
<organism evidence="3 4">
    <name type="scientific">Caldimicrobium thiodismutans</name>
    <dbReference type="NCBI Taxonomy" id="1653476"/>
    <lineage>
        <taxon>Bacteria</taxon>
        <taxon>Pseudomonadati</taxon>
        <taxon>Thermodesulfobacteriota</taxon>
        <taxon>Thermodesulfobacteria</taxon>
        <taxon>Thermodesulfobacteriales</taxon>
        <taxon>Thermodesulfobacteriaceae</taxon>
        <taxon>Caldimicrobium</taxon>
    </lineage>
</organism>
<gene>
    <name evidence="3" type="ORF">C0197_04590</name>
</gene>
<keyword evidence="1" id="KW-0249">Electron transport</keyword>
<evidence type="ECO:0000259" key="2">
    <source>
        <dbReference type="SMART" id="SM00893"/>
    </source>
</evidence>
<dbReference type="Gene3D" id="3.40.50.620">
    <property type="entry name" value="HUPs"/>
    <property type="match status" value="1"/>
</dbReference>
<dbReference type="SUPFAM" id="SSF52402">
    <property type="entry name" value="Adenine nucleotide alpha hydrolases-like"/>
    <property type="match status" value="1"/>
</dbReference>
<dbReference type="InterPro" id="IPR014730">
    <property type="entry name" value="ETF_a/b_N"/>
</dbReference>
<dbReference type="InterPro" id="IPR014729">
    <property type="entry name" value="Rossmann-like_a/b/a_fold"/>
</dbReference>
<dbReference type="Pfam" id="PF01012">
    <property type="entry name" value="ETF"/>
    <property type="match status" value="1"/>
</dbReference>
<proteinExistence type="predicted"/>
<dbReference type="CDD" id="cd01714">
    <property type="entry name" value="ETF_beta"/>
    <property type="match status" value="1"/>
</dbReference>
<dbReference type="GO" id="GO:0009055">
    <property type="term" value="F:electron transfer activity"/>
    <property type="evidence" value="ECO:0007669"/>
    <property type="project" value="InterPro"/>
</dbReference>
<accession>A0A2N7PJ48</accession>
<comment type="caution">
    <text evidence="3">The sequence shown here is derived from an EMBL/GenBank/DDBJ whole genome shotgun (WGS) entry which is preliminary data.</text>
</comment>
<dbReference type="SMART" id="SM00893">
    <property type="entry name" value="ETF"/>
    <property type="match status" value="1"/>
</dbReference>
<protein>
    <submittedName>
        <fullName evidence="3">Electron transfer flavoprotein subunit beta</fullName>
    </submittedName>
</protein>
<dbReference type="AlphaFoldDB" id="A0A2N7PJ48"/>
<evidence type="ECO:0000256" key="1">
    <source>
        <dbReference type="ARBA" id="ARBA00022982"/>
    </source>
</evidence>
<dbReference type="PANTHER" id="PTHR21294">
    <property type="entry name" value="ELECTRON TRANSFER FLAVOPROTEIN BETA-SUBUNIT"/>
    <property type="match status" value="1"/>
</dbReference>
<evidence type="ECO:0000313" key="4">
    <source>
        <dbReference type="Proteomes" id="UP000235731"/>
    </source>
</evidence>
<reference evidence="3 4" key="1">
    <citation type="submission" date="2018-01" db="EMBL/GenBank/DDBJ databases">
        <title>Metagenomic assembled genomes from two thermal pools in the Uzon Caldera, Kamchatka, Russia.</title>
        <authorList>
            <person name="Wilkins L."/>
            <person name="Ettinger C."/>
        </authorList>
    </citation>
    <scope>NUCLEOTIDE SEQUENCE [LARGE SCALE GENOMIC DNA]</scope>
    <source>
        <strain evidence="3">ZAV-15</strain>
    </source>
</reference>
<dbReference type="InterPro" id="IPR033948">
    <property type="entry name" value="ETF_beta_N"/>
</dbReference>
<dbReference type="EMBL" id="PNIE01000064">
    <property type="protein sequence ID" value="PMP62425.1"/>
    <property type="molecule type" value="Genomic_DNA"/>
</dbReference>